<organism evidence="1">
    <name type="scientific">termite gut metagenome</name>
    <dbReference type="NCBI Taxonomy" id="433724"/>
    <lineage>
        <taxon>unclassified sequences</taxon>
        <taxon>metagenomes</taxon>
        <taxon>organismal metagenomes</taxon>
    </lineage>
</organism>
<proteinExistence type="predicted"/>
<gene>
    <name evidence="1" type="ORF">EZS27_016876</name>
</gene>
<name>A0A5J4RMM8_9ZZZZ</name>
<sequence length="776" mass="88413">MTELYINNKLVEINNPSDLDIRLSRENYNPSTLTVKNSEYSFTFSIPSTPSNNEIFGFGNVEEVIGKFNKRYETRLYVDEIPIFEGYTYINEITETEYLCNLIVPAPKVAKDVFGEKMMNENKIWNIPFTKTSDITTYNMPKSGDITNNECIFPLIAYGLFPKTSKSVDSETYSNNDVYDRTIRIGFEDLPPAVNVLQMLKQIFKNSGYKLEGNALSERMLKELFVSYSNPSDYQMQFPVADTGYSKLKGHWENFNGTTIKPEYAAFRNDNYIGFNVLNSTNLTLSETVDNGYNIIKTIQQDASGRTCENRFYVAPVDGLYQIKLNYSNFQLCRASSGSNPLTGKTQQGTDSVGGDTPTMIYVSAVSAKGDKRANYFEKKQYEIHVVRDFGEGDFNLSNKKIIGNYFAPNLPQNSIFNTDSEDNYPKYFPQNKKLMVIDPCQDINFVCGLHFGENEKNYNAYYTHVRSSNIPSASNSMVIRNGLSYNLEFNQDKYVHSAYHNPDKYVFWTPKRPDDSSSLIINSISTNKYRNELTVSTSYNVEKGTNLRIYVEIGFSGGEGSDWIEKYDFVIPENTNTYTNDFGSQINTVRIVNVEPQADDKYIYSYGQDTSDIVQNSWNNFTDKYNVNLTNSPSNTTNVYDYSGDGNVNSIIYLEKGEKITLVSVSDTADVILTNSKSLNSAFPLYSFDFELSITPFQSSFDWIKIDGAGKGKETMNWNDTTDFKKGNINLIDFLPSKVKTSDWIDNFCKAFNLTLFQTDAKTFSLNKRNQKDIF</sequence>
<feature type="non-terminal residue" evidence="1">
    <location>
        <position position="776"/>
    </location>
</feature>
<accession>A0A5J4RMM8</accession>
<dbReference type="AlphaFoldDB" id="A0A5J4RMM8"/>
<protein>
    <submittedName>
        <fullName evidence="1">Uncharacterized protein</fullName>
    </submittedName>
</protein>
<dbReference type="EMBL" id="SNRY01000955">
    <property type="protein sequence ID" value="KAA6334834.1"/>
    <property type="molecule type" value="Genomic_DNA"/>
</dbReference>
<evidence type="ECO:0000313" key="1">
    <source>
        <dbReference type="EMBL" id="KAA6334834.1"/>
    </source>
</evidence>
<reference evidence="1" key="1">
    <citation type="submission" date="2019-03" db="EMBL/GenBank/DDBJ databases">
        <title>Single cell metagenomics reveals metabolic interactions within the superorganism composed of flagellate Streblomastix strix and complex community of Bacteroidetes bacteria on its surface.</title>
        <authorList>
            <person name="Treitli S.C."/>
            <person name="Kolisko M."/>
            <person name="Husnik F."/>
            <person name="Keeling P."/>
            <person name="Hampl V."/>
        </authorList>
    </citation>
    <scope>NUCLEOTIDE SEQUENCE</scope>
    <source>
        <strain evidence="1">STM</strain>
    </source>
</reference>
<comment type="caution">
    <text evidence="1">The sequence shown here is derived from an EMBL/GenBank/DDBJ whole genome shotgun (WGS) entry which is preliminary data.</text>
</comment>